<protein>
    <recommendedName>
        <fullName evidence="5">Alkaline shock response membrane anchor protein AmaP</fullName>
    </recommendedName>
</protein>
<dbReference type="AlphaFoldDB" id="A0A931CMP1"/>
<sequence>MSGLPESGRRNGAGSDEKVSAMSKPVSDAKLMRRVLRRESHSSRAALSTVAAVTVTVIAVYFLLESALRALGQPPWLADPLTAAQRVADLPEGIEPGLLAALGALLALLGLVFFFTAVLPGKRSRHVIADDRIAVVADDEVIASALARCARLAAGVTREQVLVVLSRRAVTVNIRPTSGVPVDESAVHAAVQEEAGRMALEPRPQVRINVAAVGVVGV</sequence>
<organism evidence="3 4">
    <name type="scientific">Arthrobacter terrae</name>
    <dbReference type="NCBI Taxonomy" id="2935737"/>
    <lineage>
        <taxon>Bacteria</taxon>
        <taxon>Bacillati</taxon>
        <taxon>Actinomycetota</taxon>
        <taxon>Actinomycetes</taxon>
        <taxon>Micrococcales</taxon>
        <taxon>Micrococcaceae</taxon>
        <taxon>Arthrobacter</taxon>
    </lineage>
</organism>
<keyword evidence="2" id="KW-1133">Transmembrane helix</keyword>
<keyword evidence="2" id="KW-0812">Transmembrane</keyword>
<keyword evidence="4" id="KW-1185">Reference proteome</keyword>
<dbReference type="Proteomes" id="UP000655366">
    <property type="component" value="Unassembled WGS sequence"/>
</dbReference>
<reference evidence="3 4" key="1">
    <citation type="submission" date="2020-11" db="EMBL/GenBank/DDBJ databases">
        <title>Arthrobacter antarcticus sp. nov., isolated from Antarctic Soil.</title>
        <authorList>
            <person name="Li J."/>
        </authorList>
    </citation>
    <scope>NUCLEOTIDE SEQUENCE [LARGE SCALE GENOMIC DNA]</scope>
    <source>
        <strain evidence="3 4">Z1-20</strain>
    </source>
</reference>
<dbReference type="EMBL" id="JADNYM010000002">
    <property type="protein sequence ID" value="MBG0738244.1"/>
    <property type="molecule type" value="Genomic_DNA"/>
</dbReference>
<evidence type="ECO:0008006" key="5">
    <source>
        <dbReference type="Google" id="ProtNLM"/>
    </source>
</evidence>
<accession>A0A931CMP1</accession>
<feature type="transmembrane region" description="Helical" evidence="2">
    <location>
        <begin position="45"/>
        <end position="64"/>
    </location>
</feature>
<evidence type="ECO:0000256" key="2">
    <source>
        <dbReference type="SAM" id="Phobius"/>
    </source>
</evidence>
<feature type="region of interest" description="Disordered" evidence="1">
    <location>
        <begin position="1"/>
        <end position="24"/>
    </location>
</feature>
<name>A0A931CMP1_9MICC</name>
<proteinExistence type="predicted"/>
<feature type="transmembrane region" description="Helical" evidence="2">
    <location>
        <begin position="98"/>
        <end position="119"/>
    </location>
</feature>
<keyword evidence="2" id="KW-0472">Membrane</keyword>
<evidence type="ECO:0000256" key="1">
    <source>
        <dbReference type="SAM" id="MobiDB-lite"/>
    </source>
</evidence>
<evidence type="ECO:0000313" key="4">
    <source>
        <dbReference type="Proteomes" id="UP000655366"/>
    </source>
</evidence>
<evidence type="ECO:0000313" key="3">
    <source>
        <dbReference type="EMBL" id="MBG0738244.1"/>
    </source>
</evidence>
<gene>
    <name evidence="3" type="ORF">IV500_02180</name>
</gene>
<comment type="caution">
    <text evidence="3">The sequence shown here is derived from an EMBL/GenBank/DDBJ whole genome shotgun (WGS) entry which is preliminary data.</text>
</comment>